<evidence type="ECO:0008006" key="3">
    <source>
        <dbReference type="Google" id="ProtNLM"/>
    </source>
</evidence>
<organism evidence="1 2">
    <name type="scientific">Saccharothrix hoggarensis</name>
    <dbReference type="NCBI Taxonomy" id="913853"/>
    <lineage>
        <taxon>Bacteria</taxon>
        <taxon>Bacillati</taxon>
        <taxon>Actinomycetota</taxon>
        <taxon>Actinomycetes</taxon>
        <taxon>Pseudonocardiales</taxon>
        <taxon>Pseudonocardiaceae</taxon>
        <taxon>Saccharothrix</taxon>
    </lineage>
</organism>
<evidence type="ECO:0000313" key="1">
    <source>
        <dbReference type="EMBL" id="MFD1148447.1"/>
    </source>
</evidence>
<accession>A0ABW3QUL9</accession>
<proteinExistence type="predicted"/>
<name>A0ABW3QUL9_9PSEU</name>
<dbReference type="RefSeq" id="WP_380723874.1">
    <property type="nucleotide sequence ID" value="NZ_JBHTLK010000065.1"/>
</dbReference>
<dbReference type="EMBL" id="JBHTLK010000065">
    <property type="protein sequence ID" value="MFD1148447.1"/>
    <property type="molecule type" value="Genomic_DNA"/>
</dbReference>
<dbReference type="Proteomes" id="UP001597168">
    <property type="component" value="Unassembled WGS sequence"/>
</dbReference>
<gene>
    <name evidence="1" type="ORF">ACFQ3T_15050</name>
</gene>
<sequence>MADCVARVVARLRAGEYETEPFLHFPTDPAPDVTLHASLAGTDLAAVLGAAEEPHLLRAVHLRHADGADLTSLTMLPALGHVEVTAADVDLSPLAGLPLRTVRVAGGAVVDVPAWPRLVALDLGDARAANPRALPPAQFLTLHTDQWRALGSPPEGLAA</sequence>
<evidence type="ECO:0000313" key="2">
    <source>
        <dbReference type="Proteomes" id="UP001597168"/>
    </source>
</evidence>
<protein>
    <recommendedName>
        <fullName evidence="3">Leucine rich repeat (LRR) protein</fullName>
    </recommendedName>
</protein>
<comment type="caution">
    <text evidence="1">The sequence shown here is derived from an EMBL/GenBank/DDBJ whole genome shotgun (WGS) entry which is preliminary data.</text>
</comment>
<keyword evidence="2" id="KW-1185">Reference proteome</keyword>
<reference evidence="2" key="1">
    <citation type="journal article" date="2019" name="Int. J. Syst. Evol. Microbiol.">
        <title>The Global Catalogue of Microorganisms (GCM) 10K type strain sequencing project: providing services to taxonomists for standard genome sequencing and annotation.</title>
        <authorList>
            <consortium name="The Broad Institute Genomics Platform"/>
            <consortium name="The Broad Institute Genome Sequencing Center for Infectious Disease"/>
            <person name="Wu L."/>
            <person name="Ma J."/>
        </authorList>
    </citation>
    <scope>NUCLEOTIDE SEQUENCE [LARGE SCALE GENOMIC DNA]</scope>
    <source>
        <strain evidence="2">CCUG 60214</strain>
    </source>
</reference>